<dbReference type="PANTHER" id="PTHR11472:SF34">
    <property type="entry name" value="REGULATOR OF TELOMERE ELONGATION HELICASE 1"/>
    <property type="match status" value="1"/>
</dbReference>
<dbReference type="EMBL" id="BAAAGX010000006">
    <property type="protein sequence ID" value="GAA0231433.1"/>
    <property type="molecule type" value="Genomic_DNA"/>
</dbReference>
<dbReference type="PANTHER" id="PTHR11472">
    <property type="entry name" value="DNA REPAIR DEAD HELICASE RAD3/XP-D SUBFAMILY MEMBER"/>
    <property type="match status" value="1"/>
</dbReference>
<dbReference type="SMART" id="SM00487">
    <property type="entry name" value="DEXDc"/>
    <property type="match status" value="1"/>
</dbReference>
<dbReference type="InterPro" id="IPR027417">
    <property type="entry name" value="P-loop_NTPase"/>
</dbReference>
<protein>
    <recommendedName>
        <fullName evidence="6">DNA 5'-3' helicase</fullName>
        <ecNumber evidence="6">5.6.2.3</ecNumber>
    </recommendedName>
</protein>
<dbReference type="Proteomes" id="UP001500967">
    <property type="component" value="Unassembled WGS sequence"/>
</dbReference>
<comment type="cofactor">
    <cofactor evidence="1">
        <name>[4Fe-4S] cluster</name>
        <dbReference type="ChEBI" id="CHEBI:49883"/>
    </cofactor>
</comment>
<keyword evidence="11" id="KW-0347">Helicase</keyword>
<evidence type="ECO:0000313" key="11">
    <source>
        <dbReference type="EMBL" id="GAA0231433.1"/>
    </source>
</evidence>
<reference evidence="11 12" key="1">
    <citation type="journal article" date="2019" name="Int. J. Syst. Evol. Microbiol.">
        <title>The Global Catalogue of Microorganisms (GCM) 10K type strain sequencing project: providing services to taxonomists for standard genome sequencing and annotation.</title>
        <authorList>
            <consortium name="The Broad Institute Genomics Platform"/>
            <consortium name="The Broad Institute Genome Sequencing Center for Infectious Disease"/>
            <person name="Wu L."/>
            <person name="Ma J."/>
        </authorList>
    </citation>
    <scope>NUCLEOTIDE SEQUENCE [LARGE SCALE GENOMIC DNA]</scope>
    <source>
        <strain evidence="11 12">JCM 10425</strain>
    </source>
</reference>
<feature type="domain" description="Helicase ATP-binding" evidence="10">
    <location>
        <begin position="20"/>
        <end position="317"/>
    </location>
</feature>
<dbReference type="SUPFAM" id="SSF52540">
    <property type="entry name" value="P-loop containing nucleoside triphosphate hydrolases"/>
    <property type="match status" value="1"/>
</dbReference>
<gene>
    <name evidence="11" type="ORF">GCM10009539_16070</name>
</gene>
<feature type="region of interest" description="Disordered" evidence="8">
    <location>
        <begin position="436"/>
        <end position="457"/>
    </location>
</feature>
<evidence type="ECO:0000256" key="7">
    <source>
        <dbReference type="ARBA" id="ARBA00048954"/>
    </source>
</evidence>
<evidence type="ECO:0000259" key="10">
    <source>
        <dbReference type="PROSITE" id="PS51193"/>
    </source>
</evidence>
<sequence>MTEADSTQADQRQTEALLAAAIGAVPQGMDRPGQRTMARAVTEAVHTGEHLLVQAGTGTGKSLAYLVPALATGKRVVVTTATLALQAQLVNHDLPRLVEAAAPVLGRTPTFALLKGRHHYACRARLEPGAADDDDEGLFDTDTQWLGAAGKLVQQVTRVREWADETETGDRADLDPGVDDSAWRQVSMPARECVGAARCPFGEECFAEAARAKARQADIVVTNHSLLAVDLLSGRHIVPEHALLVIDEAHELTDRVTSAAQAELNAEVISRAARRLRSFVPDKLRDDVEGSADLLERMLDGARPGRLERLPEPLYDALFLVDSAARAALDALGGEVGPDEADAVKRNQAKQGLTGLVDTVERLLEQSDRDVAWVAQEDRRPPALHVAPLSVSAALGSGLFRDRVVVAASATLALGGRFDTVARSLGLEVDYGRTPETNDVRRVEPPVPDDDDDDKEPPAVWRALDVGSPFDYPKQGILYVASRLPKPGMSGLSEAAQRELVELVTAAGGRTLGLFSSRKAAATAAETLRAQTDLPVLLQGDDSIHLLVRRFKEEPQTCLLGVASLWQGVDVPGDACQLVVIDRLPFPRPDEPLTAARSKAVDDAGGSGFMAVSVPAAAIRLSQGAGRLIRAAGDRGVVAVLDPRLHNARYGEFIRRTLPPFWYTTSPDVVRGALKRLGGA</sequence>
<dbReference type="Gene3D" id="3.40.50.300">
    <property type="entry name" value="P-loop containing nucleotide triphosphate hydrolases"/>
    <property type="match status" value="2"/>
</dbReference>
<dbReference type="InterPro" id="IPR045028">
    <property type="entry name" value="DinG/Rad3-like"/>
</dbReference>
<keyword evidence="4" id="KW-0067">ATP-binding</keyword>
<dbReference type="PROSITE" id="PS51193">
    <property type="entry name" value="HELICASE_ATP_BIND_2"/>
    <property type="match status" value="1"/>
</dbReference>
<comment type="catalytic activity">
    <reaction evidence="7">
        <text>ATP + H2O = ADP + phosphate + H(+)</text>
        <dbReference type="Rhea" id="RHEA:13065"/>
        <dbReference type="ChEBI" id="CHEBI:15377"/>
        <dbReference type="ChEBI" id="CHEBI:15378"/>
        <dbReference type="ChEBI" id="CHEBI:30616"/>
        <dbReference type="ChEBI" id="CHEBI:43474"/>
        <dbReference type="ChEBI" id="CHEBI:456216"/>
        <dbReference type="EC" id="5.6.2.3"/>
    </reaction>
</comment>
<dbReference type="Pfam" id="PF00270">
    <property type="entry name" value="DEAD"/>
    <property type="match status" value="1"/>
</dbReference>
<comment type="caution">
    <text evidence="11">The sequence shown here is derived from an EMBL/GenBank/DDBJ whole genome shotgun (WGS) entry which is preliminary data.</text>
</comment>
<evidence type="ECO:0000256" key="4">
    <source>
        <dbReference type="ARBA" id="ARBA00022840"/>
    </source>
</evidence>
<evidence type="ECO:0000256" key="1">
    <source>
        <dbReference type="ARBA" id="ARBA00001966"/>
    </source>
</evidence>
<accession>A0ABN0TVR4</accession>
<dbReference type="SMART" id="SM00491">
    <property type="entry name" value="HELICc2"/>
    <property type="match status" value="1"/>
</dbReference>
<keyword evidence="12" id="KW-1185">Reference proteome</keyword>
<evidence type="ECO:0000313" key="12">
    <source>
        <dbReference type="Proteomes" id="UP001500967"/>
    </source>
</evidence>
<keyword evidence="3" id="KW-0378">Hydrolase</keyword>
<keyword evidence="2" id="KW-0547">Nucleotide-binding</keyword>
<evidence type="ECO:0000256" key="3">
    <source>
        <dbReference type="ARBA" id="ARBA00022801"/>
    </source>
</evidence>
<evidence type="ECO:0000256" key="5">
    <source>
        <dbReference type="ARBA" id="ARBA00038058"/>
    </source>
</evidence>
<dbReference type="InterPro" id="IPR014013">
    <property type="entry name" value="Helic_SF1/SF2_ATP-bd_DinG/Rad3"/>
</dbReference>
<feature type="domain" description="Helicase ATP-binding" evidence="9">
    <location>
        <begin position="42"/>
        <end position="282"/>
    </location>
</feature>
<proteinExistence type="inferred from homology"/>
<comment type="similarity">
    <text evidence="5">Belongs to the helicase family. DinG subfamily.</text>
</comment>
<dbReference type="InterPro" id="IPR014001">
    <property type="entry name" value="Helicase_ATP-bd"/>
</dbReference>
<dbReference type="PROSITE" id="PS51192">
    <property type="entry name" value="HELICASE_ATP_BIND_1"/>
    <property type="match status" value="1"/>
</dbReference>
<organism evidence="11 12">
    <name type="scientific">Cryptosporangium japonicum</name>
    <dbReference type="NCBI Taxonomy" id="80872"/>
    <lineage>
        <taxon>Bacteria</taxon>
        <taxon>Bacillati</taxon>
        <taxon>Actinomycetota</taxon>
        <taxon>Actinomycetes</taxon>
        <taxon>Cryptosporangiales</taxon>
        <taxon>Cryptosporangiaceae</taxon>
        <taxon>Cryptosporangium</taxon>
    </lineage>
</organism>
<evidence type="ECO:0000256" key="6">
    <source>
        <dbReference type="ARBA" id="ARBA00044969"/>
    </source>
</evidence>
<dbReference type="EC" id="5.6.2.3" evidence="6"/>
<dbReference type="InterPro" id="IPR006555">
    <property type="entry name" value="ATP-dep_Helicase_C"/>
</dbReference>
<name>A0ABN0TVR4_9ACTN</name>
<dbReference type="GO" id="GO:0004386">
    <property type="term" value="F:helicase activity"/>
    <property type="evidence" value="ECO:0007669"/>
    <property type="project" value="UniProtKB-KW"/>
</dbReference>
<dbReference type="Pfam" id="PF13307">
    <property type="entry name" value="Helicase_C_2"/>
    <property type="match status" value="1"/>
</dbReference>
<dbReference type="InterPro" id="IPR011545">
    <property type="entry name" value="DEAD/DEAH_box_helicase_dom"/>
</dbReference>
<evidence type="ECO:0000259" key="9">
    <source>
        <dbReference type="PROSITE" id="PS51192"/>
    </source>
</evidence>
<evidence type="ECO:0000256" key="8">
    <source>
        <dbReference type="SAM" id="MobiDB-lite"/>
    </source>
</evidence>
<evidence type="ECO:0000256" key="2">
    <source>
        <dbReference type="ARBA" id="ARBA00022741"/>
    </source>
</evidence>